<dbReference type="STRING" id="1268635.Loa_02124"/>
<dbReference type="Pfam" id="PF01225">
    <property type="entry name" value="Mur_ligase"/>
    <property type="match status" value="1"/>
</dbReference>
<proteinExistence type="predicted"/>
<accession>W0BAU6</accession>
<dbReference type="GO" id="GO:0016881">
    <property type="term" value="F:acid-amino acid ligase activity"/>
    <property type="evidence" value="ECO:0007669"/>
    <property type="project" value="InterPro"/>
</dbReference>
<keyword evidence="3" id="KW-1185">Reference proteome</keyword>
<dbReference type="eggNOG" id="COG0769">
    <property type="taxonomic scope" value="Bacteria"/>
</dbReference>
<dbReference type="PANTHER" id="PTHR23135">
    <property type="entry name" value="MUR LIGASE FAMILY MEMBER"/>
    <property type="match status" value="1"/>
</dbReference>
<dbReference type="InterPro" id="IPR000713">
    <property type="entry name" value="Mur_ligase_N"/>
</dbReference>
<dbReference type="SUPFAM" id="SSF63418">
    <property type="entry name" value="MurE/MurF N-terminal domain"/>
    <property type="match status" value="1"/>
</dbReference>
<dbReference type="PANTHER" id="PTHR23135:SF4">
    <property type="entry name" value="UDP-N-ACETYLMURAMOYL-L-ALANYL-D-GLUTAMATE--2,6-DIAMINOPIMELATE LIGASE MURE HOMOLOG, CHLOROPLASTIC"/>
    <property type="match status" value="1"/>
</dbReference>
<dbReference type="PATRIC" id="fig|1268635.3.peg.2169"/>
<dbReference type="InterPro" id="IPR035911">
    <property type="entry name" value="MurE/MurF_N"/>
</dbReference>
<evidence type="ECO:0000313" key="2">
    <source>
        <dbReference type="EMBL" id="AHE67668.1"/>
    </source>
</evidence>
<dbReference type="KEGG" id="lok:Loa_02124"/>
<feature type="domain" description="Mur ligase N-terminal catalytic" evidence="1">
    <location>
        <begin position="22"/>
        <end position="66"/>
    </location>
</feature>
<protein>
    <submittedName>
        <fullName evidence="2">UDP-N-acetylmuramyl tripeptide synthase</fullName>
    </submittedName>
</protein>
<dbReference type="AlphaFoldDB" id="W0BAU6"/>
<name>W0BAU6_9GAMM</name>
<organism evidence="2 3">
    <name type="scientific">Legionella oakridgensis ATCC 33761 = DSM 21215</name>
    <dbReference type="NCBI Taxonomy" id="1268635"/>
    <lineage>
        <taxon>Bacteria</taxon>
        <taxon>Pseudomonadati</taxon>
        <taxon>Pseudomonadota</taxon>
        <taxon>Gammaproteobacteria</taxon>
        <taxon>Legionellales</taxon>
        <taxon>Legionellaceae</taxon>
        <taxon>Legionella</taxon>
    </lineage>
</organism>
<evidence type="ECO:0000313" key="3">
    <source>
        <dbReference type="Proteomes" id="UP000018838"/>
    </source>
</evidence>
<dbReference type="Gene3D" id="3.40.1390.10">
    <property type="entry name" value="MurE/MurF, N-terminal domain"/>
    <property type="match status" value="1"/>
</dbReference>
<gene>
    <name evidence="2" type="ORF">Loa_02124</name>
</gene>
<dbReference type="Proteomes" id="UP000018838">
    <property type="component" value="Chromosome"/>
</dbReference>
<sequence>MNLAKLLNSWLPNFTSDCEVLGLHNDSRQIKPGYLFIAYPGAAADGRLYIHQAVKAGAVAVVYDPECLPDACLPMPDVPCLPIRELGKNWLPLPMFFMDIPHEVSRLLE</sequence>
<dbReference type="HOGENOM" id="CLU_2180550_0_0_6"/>
<evidence type="ECO:0000259" key="1">
    <source>
        <dbReference type="Pfam" id="PF01225"/>
    </source>
</evidence>
<reference evidence="2 3" key="1">
    <citation type="journal article" date="2013" name="Int. J. Med. Microbiol.">
        <title>Legionella oakridgensis ATCC 33761 genome sequence and phenotypic characterization reveals its replication capacity in amoebae.</title>
        <authorList>
            <person name="Brzuszkiewicz E."/>
            <person name="Schulz T."/>
            <person name="Rydzewski K."/>
            <person name="Daniel R."/>
            <person name="Gillmaier N."/>
            <person name="Dittmann C."/>
            <person name="Holland G."/>
            <person name="Schunder E."/>
            <person name="Lautner M."/>
            <person name="Eisenreich W."/>
            <person name="Luck C."/>
            <person name="Heuner K."/>
        </authorList>
    </citation>
    <scope>NUCLEOTIDE SEQUENCE [LARGE SCALE GENOMIC DNA]</scope>
    <source>
        <strain>OR-10</strain>
        <strain evidence="3">ATCC 33761</strain>
    </source>
</reference>
<dbReference type="EMBL" id="CP004006">
    <property type="protein sequence ID" value="AHE67668.1"/>
    <property type="molecule type" value="Genomic_DNA"/>
</dbReference>